<dbReference type="PANTHER" id="PTHR10877">
    <property type="entry name" value="POLYCYSTIN FAMILY MEMBER"/>
    <property type="match status" value="1"/>
</dbReference>
<keyword evidence="4" id="KW-1133">Transmembrane helix</keyword>
<evidence type="ECO:0000256" key="1">
    <source>
        <dbReference type="ARBA" id="ARBA00004141"/>
    </source>
</evidence>
<evidence type="ECO:0000259" key="6">
    <source>
        <dbReference type="Pfam" id="PF20519"/>
    </source>
</evidence>
<dbReference type="STRING" id="7739.C3YQ52"/>
<comment type="subcellular location">
    <subcellularLocation>
        <location evidence="1">Membrane</location>
        <topology evidence="1">Multi-pass membrane protein</topology>
    </subcellularLocation>
</comment>
<evidence type="ECO:0000256" key="3">
    <source>
        <dbReference type="ARBA" id="ARBA00022692"/>
    </source>
</evidence>
<dbReference type="EMBL" id="GG666540">
    <property type="protein sequence ID" value="EEN57556.1"/>
    <property type="molecule type" value="Genomic_DNA"/>
</dbReference>
<evidence type="ECO:0000256" key="5">
    <source>
        <dbReference type="ARBA" id="ARBA00023136"/>
    </source>
</evidence>
<dbReference type="Pfam" id="PF20519">
    <property type="entry name" value="Polycystin_dom"/>
    <property type="match status" value="1"/>
</dbReference>
<evidence type="ECO:0000256" key="2">
    <source>
        <dbReference type="ARBA" id="ARBA00007200"/>
    </source>
</evidence>
<feature type="non-terminal residue" evidence="7">
    <location>
        <position position="152"/>
    </location>
</feature>
<dbReference type="InParanoid" id="C3YQ52"/>
<sequence length="152" mass="17323">FISDMQSVMVGSARLRQLRVSPGRCTVPSRFRFDILECNVGYTQRNEENRPFQTGWQPVATTNHTLSNESLIQPPWVYQKPSSAMGTAAEVSSYDSGGYVAELGDSYEAALETIKELEKSDWIDRYTRVIVVEFTLFNANVNFFRTLTYVME</sequence>
<reference evidence="7" key="1">
    <citation type="journal article" date="2008" name="Nature">
        <title>The amphioxus genome and the evolution of the chordate karyotype.</title>
        <authorList>
            <consortium name="US DOE Joint Genome Institute (JGI-PGF)"/>
            <person name="Putnam N.H."/>
            <person name="Butts T."/>
            <person name="Ferrier D.E.K."/>
            <person name="Furlong R.F."/>
            <person name="Hellsten U."/>
            <person name="Kawashima T."/>
            <person name="Robinson-Rechavi M."/>
            <person name="Shoguchi E."/>
            <person name="Terry A."/>
            <person name="Yu J.-K."/>
            <person name="Benito-Gutierrez E.L."/>
            <person name="Dubchak I."/>
            <person name="Garcia-Fernandez J."/>
            <person name="Gibson-Brown J.J."/>
            <person name="Grigoriev I.V."/>
            <person name="Horton A.C."/>
            <person name="de Jong P.J."/>
            <person name="Jurka J."/>
            <person name="Kapitonov V.V."/>
            <person name="Kohara Y."/>
            <person name="Kuroki Y."/>
            <person name="Lindquist E."/>
            <person name="Lucas S."/>
            <person name="Osoegawa K."/>
            <person name="Pennacchio L.A."/>
            <person name="Salamov A.A."/>
            <person name="Satou Y."/>
            <person name="Sauka-Spengler T."/>
            <person name="Schmutz J."/>
            <person name="Shin-I T."/>
            <person name="Toyoda A."/>
            <person name="Bronner-Fraser M."/>
            <person name="Fujiyama A."/>
            <person name="Holland L.Z."/>
            <person name="Holland P.W.H."/>
            <person name="Satoh N."/>
            <person name="Rokhsar D.S."/>
        </authorList>
    </citation>
    <scope>NUCLEOTIDE SEQUENCE [LARGE SCALE GENOMIC DNA]</scope>
    <source>
        <strain evidence="7">S238N-H82</strain>
        <tissue evidence="7">Testes</tissue>
    </source>
</reference>
<evidence type="ECO:0000313" key="7">
    <source>
        <dbReference type="EMBL" id="EEN57556.1"/>
    </source>
</evidence>
<dbReference type="GO" id="GO:0016020">
    <property type="term" value="C:membrane"/>
    <property type="evidence" value="ECO:0007669"/>
    <property type="project" value="UniProtKB-SubCell"/>
</dbReference>
<feature type="non-terminal residue" evidence="7">
    <location>
        <position position="1"/>
    </location>
</feature>
<evidence type="ECO:0000256" key="4">
    <source>
        <dbReference type="ARBA" id="ARBA00022989"/>
    </source>
</evidence>
<name>C3YQ52_BRAFL</name>
<accession>C3YQ52</accession>
<proteinExistence type="inferred from homology"/>
<comment type="similarity">
    <text evidence="2">Belongs to the polycystin family.</text>
</comment>
<dbReference type="AlphaFoldDB" id="C3YQ52"/>
<dbReference type="InterPro" id="IPR051223">
    <property type="entry name" value="Polycystin"/>
</dbReference>
<organism>
    <name type="scientific">Branchiostoma floridae</name>
    <name type="common">Florida lancelet</name>
    <name type="synonym">Amphioxus</name>
    <dbReference type="NCBI Taxonomy" id="7739"/>
    <lineage>
        <taxon>Eukaryota</taxon>
        <taxon>Metazoa</taxon>
        <taxon>Chordata</taxon>
        <taxon>Cephalochordata</taxon>
        <taxon>Leptocardii</taxon>
        <taxon>Amphioxiformes</taxon>
        <taxon>Branchiostomatidae</taxon>
        <taxon>Branchiostoma</taxon>
    </lineage>
</organism>
<keyword evidence="5" id="KW-0472">Membrane</keyword>
<dbReference type="PANTHER" id="PTHR10877:SF194">
    <property type="entry name" value="LOCATION OF VULVA DEFECTIVE 1"/>
    <property type="match status" value="1"/>
</dbReference>
<keyword evidence="3" id="KW-0812">Transmembrane</keyword>
<feature type="domain" description="Polycystin" evidence="6">
    <location>
        <begin position="6"/>
        <end position="152"/>
    </location>
</feature>
<protein>
    <recommendedName>
        <fullName evidence="6">Polycystin domain-containing protein</fullName>
    </recommendedName>
</protein>
<dbReference type="InterPro" id="IPR046791">
    <property type="entry name" value="Polycystin_dom"/>
</dbReference>
<gene>
    <name evidence="7" type="ORF">BRAFLDRAFT_230628</name>
</gene>
<dbReference type="eggNOG" id="KOG3599">
    <property type="taxonomic scope" value="Eukaryota"/>
</dbReference>